<dbReference type="RefSeq" id="XP_052738021.1">
    <property type="nucleotide sequence ID" value="XM_052882061.1"/>
</dbReference>
<evidence type="ECO:0000313" key="3">
    <source>
        <dbReference type="RefSeq" id="XP_052738021.1"/>
    </source>
</evidence>
<keyword evidence="2" id="KW-1185">Reference proteome</keyword>
<accession>A0ABM3LG11</accession>
<gene>
    <name evidence="3" type="primary">LOC112053621</name>
</gene>
<reference evidence="3" key="1">
    <citation type="submission" date="2025-08" db="UniProtKB">
        <authorList>
            <consortium name="RefSeq"/>
        </authorList>
    </citation>
    <scope>IDENTIFICATION</scope>
</reference>
<feature type="compositionally biased region" description="Polar residues" evidence="1">
    <location>
        <begin position="132"/>
        <end position="164"/>
    </location>
</feature>
<organism evidence="2 3">
    <name type="scientific">Bicyclus anynana</name>
    <name type="common">Squinting bush brown butterfly</name>
    <dbReference type="NCBI Taxonomy" id="110368"/>
    <lineage>
        <taxon>Eukaryota</taxon>
        <taxon>Metazoa</taxon>
        <taxon>Ecdysozoa</taxon>
        <taxon>Arthropoda</taxon>
        <taxon>Hexapoda</taxon>
        <taxon>Insecta</taxon>
        <taxon>Pterygota</taxon>
        <taxon>Neoptera</taxon>
        <taxon>Endopterygota</taxon>
        <taxon>Lepidoptera</taxon>
        <taxon>Glossata</taxon>
        <taxon>Ditrysia</taxon>
        <taxon>Papilionoidea</taxon>
        <taxon>Nymphalidae</taxon>
        <taxon>Satyrinae</taxon>
        <taxon>Satyrini</taxon>
        <taxon>Mycalesina</taxon>
        <taxon>Bicyclus</taxon>
    </lineage>
</organism>
<protein>
    <submittedName>
        <fullName evidence="3">Uncharacterized protein LOC112053621</fullName>
    </submittedName>
</protein>
<feature type="region of interest" description="Disordered" evidence="1">
    <location>
        <begin position="126"/>
        <end position="208"/>
    </location>
</feature>
<dbReference type="GeneID" id="112053621"/>
<sequence length="208" mass="23876">MDQPMSMKESYAERRQLFKDIWETSNHIDETEDIMTKPKVIKTLRLSEVDQCIAKKKKQKIKNLRTVCTKLLDFCDKQEADDLYYKQMAIKGATNSSTPPVKEIERKIIKPKKKIKKTKSLFAPSVDAGSHTVGTTRIQRQLPKSKSRNTSPSIEKRTNNSIATSKLLKNKPNNSSVTRRVKKKGNKKSTYLKRPKDDVSAYDDNNTI</sequence>
<evidence type="ECO:0000313" key="2">
    <source>
        <dbReference type="Proteomes" id="UP001652582"/>
    </source>
</evidence>
<evidence type="ECO:0000256" key="1">
    <source>
        <dbReference type="SAM" id="MobiDB-lite"/>
    </source>
</evidence>
<dbReference type="Proteomes" id="UP001652582">
    <property type="component" value="Chromosome 6"/>
</dbReference>
<name>A0ABM3LG11_BICAN</name>
<proteinExistence type="predicted"/>
<feature type="compositionally biased region" description="Basic residues" evidence="1">
    <location>
        <begin position="179"/>
        <end position="193"/>
    </location>
</feature>